<reference evidence="4 5" key="1">
    <citation type="journal article" date="2019" name="Int. J. Syst. Evol. Microbiol.">
        <title>Anaerobacillus alkaliphilus sp. nov., a novel alkaliphilic and moderately halophilic bacterium.</title>
        <authorList>
            <person name="Borsodi A.K."/>
            <person name="Aszalos J.M."/>
            <person name="Bihari P."/>
            <person name="Nagy I."/>
            <person name="Schumann P."/>
            <person name="Sproer C."/>
            <person name="Kovacs A.L."/>
            <person name="Boka K."/>
            <person name="Dobosy P."/>
            <person name="Ovari M."/>
            <person name="Szili-Kovacs T."/>
            <person name="Toth E."/>
        </authorList>
    </citation>
    <scope>NUCLEOTIDE SEQUENCE [LARGE SCALE GENOMIC DNA]</scope>
    <source>
        <strain evidence="4 5">B16-10</strain>
    </source>
</reference>
<sequence length="218" mass="24590">MDYSKTALVLIDIQKESDFGIKGVEAAISNSEKLVVACREKGIPIIYTRQINRADKIGLSYGEPLSNKGTPIYYSTNSDKYEVVDVIAPKDDDIIIDKYRWSAFYETSLDLILRSLGVKHVIIGGFVTDGCLMTSVFDGYFRDYQINLVKDICATSNEGAHMSSILIMANWVYGIHIYNTDQLVNKFNDQPYIAWESPGPDSLKFTPENMREVFKKLG</sequence>
<keyword evidence="2 4" id="KW-0378">Hydrolase</keyword>
<dbReference type="AlphaFoldDB" id="A0A4Q0VN46"/>
<organism evidence="4 5">
    <name type="scientific">Anaerobacillus alkaliphilus</name>
    <dbReference type="NCBI Taxonomy" id="1548597"/>
    <lineage>
        <taxon>Bacteria</taxon>
        <taxon>Bacillati</taxon>
        <taxon>Bacillota</taxon>
        <taxon>Bacilli</taxon>
        <taxon>Bacillales</taxon>
        <taxon>Bacillaceae</taxon>
        <taxon>Anaerobacillus</taxon>
    </lineage>
</organism>
<evidence type="ECO:0000313" key="5">
    <source>
        <dbReference type="Proteomes" id="UP000290649"/>
    </source>
</evidence>
<feature type="domain" description="Isochorismatase-like" evidence="3">
    <location>
        <begin position="6"/>
        <end position="169"/>
    </location>
</feature>
<dbReference type="InterPro" id="IPR000868">
    <property type="entry name" value="Isochorismatase-like_dom"/>
</dbReference>
<dbReference type="PANTHER" id="PTHR43540">
    <property type="entry name" value="PEROXYUREIDOACRYLATE/UREIDOACRYLATE AMIDOHYDROLASE-RELATED"/>
    <property type="match status" value="1"/>
</dbReference>
<dbReference type="GO" id="GO:0016787">
    <property type="term" value="F:hydrolase activity"/>
    <property type="evidence" value="ECO:0007669"/>
    <property type="project" value="UniProtKB-KW"/>
</dbReference>
<dbReference type="OrthoDB" id="257098at2"/>
<keyword evidence="5" id="KW-1185">Reference proteome</keyword>
<comment type="caution">
    <text evidence="4">The sequence shown here is derived from an EMBL/GenBank/DDBJ whole genome shotgun (WGS) entry which is preliminary data.</text>
</comment>
<comment type="similarity">
    <text evidence="1">Belongs to the isochorismatase family.</text>
</comment>
<evidence type="ECO:0000256" key="2">
    <source>
        <dbReference type="ARBA" id="ARBA00022801"/>
    </source>
</evidence>
<gene>
    <name evidence="4" type="ORF">DS745_22030</name>
</gene>
<evidence type="ECO:0000259" key="3">
    <source>
        <dbReference type="Pfam" id="PF00857"/>
    </source>
</evidence>
<dbReference type="InterPro" id="IPR036380">
    <property type="entry name" value="Isochorismatase-like_sf"/>
</dbReference>
<dbReference type="SUPFAM" id="SSF52499">
    <property type="entry name" value="Isochorismatase-like hydrolases"/>
    <property type="match status" value="1"/>
</dbReference>
<dbReference type="EMBL" id="QOUX01000047">
    <property type="protein sequence ID" value="RXI96396.1"/>
    <property type="molecule type" value="Genomic_DNA"/>
</dbReference>
<proteinExistence type="inferred from homology"/>
<name>A0A4Q0VN46_9BACI</name>
<dbReference type="Pfam" id="PF00857">
    <property type="entry name" value="Isochorismatase"/>
    <property type="match status" value="1"/>
</dbReference>
<dbReference type="InterPro" id="IPR050272">
    <property type="entry name" value="Isochorismatase-like_hydrls"/>
</dbReference>
<evidence type="ECO:0000313" key="4">
    <source>
        <dbReference type="EMBL" id="RXI96396.1"/>
    </source>
</evidence>
<dbReference type="CDD" id="cd00431">
    <property type="entry name" value="cysteine_hydrolases"/>
    <property type="match status" value="1"/>
</dbReference>
<protein>
    <submittedName>
        <fullName evidence="4">Cysteine hydrolase</fullName>
    </submittedName>
</protein>
<accession>A0A4Q0VN46</accession>
<evidence type="ECO:0000256" key="1">
    <source>
        <dbReference type="ARBA" id="ARBA00006336"/>
    </source>
</evidence>
<dbReference type="Gene3D" id="3.40.50.850">
    <property type="entry name" value="Isochorismatase-like"/>
    <property type="match status" value="1"/>
</dbReference>
<dbReference type="Proteomes" id="UP000290649">
    <property type="component" value="Unassembled WGS sequence"/>
</dbReference>